<sequence>MHLFVDISAHGLGHLAISAPVIAALAALQPQLRLSIRSGLPKVALQKRIPLPFTHIAAASDFGFVMRDATRIDLAASAVAYRAAHADWPARVAAESAMLAELAPDLVFSNVSYLPLAGAAVAGIPAAALCSLNWAGLFAHFFAGEPWAPAIHREMLAAYRSAPFLRTSPAMPMNDLGQCEDVGLIARLGSRQNLGLPPGLRTVLVAMGGIRHRLPLENWPRQPGLRWLVPGEWQCTHPDAIAQDCFALAFTDLLASADAVITKPGYGTFTEAACNAVPVLYQRREDWPEQDCLIDWLQGNARCLEVSADRLQSGDIAGQLDALWAMPQVKAPQASGAEVAARRLLAQLHAPAGR</sequence>
<dbReference type="AlphaFoldDB" id="A0A840G8H0"/>
<dbReference type="Proteomes" id="UP000587070">
    <property type="component" value="Unassembled WGS sequence"/>
</dbReference>
<evidence type="ECO:0000313" key="2">
    <source>
        <dbReference type="Proteomes" id="UP000587070"/>
    </source>
</evidence>
<dbReference type="SUPFAM" id="SSF53756">
    <property type="entry name" value="UDP-Glycosyltransferase/glycogen phosphorylase"/>
    <property type="match status" value="1"/>
</dbReference>
<dbReference type="EMBL" id="JACIGE010000012">
    <property type="protein sequence ID" value="MBB4248633.1"/>
    <property type="molecule type" value="Genomic_DNA"/>
</dbReference>
<gene>
    <name evidence="1" type="ORF">GGD90_003032</name>
</gene>
<dbReference type="Gene3D" id="3.40.50.2000">
    <property type="entry name" value="Glycogen Phosphorylase B"/>
    <property type="match status" value="1"/>
</dbReference>
<protein>
    <recommendedName>
        <fullName evidence="3">Glycosyl transferase family 28 C-terminal domain-containing protein</fullName>
    </recommendedName>
</protein>
<dbReference type="PANTHER" id="PTHR38134">
    <property type="entry name" value="SLR1395 PROTEIN"/>
    <property type="match status" value="1"/>
</dbReference>
<organism evidence="1 2">
    <name type="scientific">Rhodocyclus tenuis</name>
    <name type="common">Rhodospirillum tenue</name>
    <dbReference type="NCBI Taxonomy" id="1066"/>
    <lineage>
        <taxon>Bacteria</taxon>
        <taxon>Pseudomonadati</taxon>
        <taxon>Pseudomonadota</taxon>
        <taxon>Betaproteobacteria</taxon>
        <taxon>Rhodocyclales</taxon>
        <taxon>Rhodocyclaceae</taxon>
        <taxon>Rhodocyclus</taxon>
    </lineage>
</organism>
<reference evidence="1 2" key="1">
    <citation type="submission" date="2020-08" db="EMBL/GenBank/DDBJ databases">
        <title>Genome sequencing of Purple Non-Sulfur Bacteria from various extreme environments.</title>
        <authorList>
            <person name="Mayer M."/>
        </authorList>
    </citation>
    <scope>NUCLEOTIDE SEQUENCE [LARGE SCALE GENOMIC DNA]</scope>
    <source>
        <strain evidence="1 2">2761</strain>
    </source>
</reference>
<comment type="caution">
    <text evidence="1">The sequence shown here is derived from an EMBL/GenBank/DDBJ whole genome shotgun (WGS) entry which is preliminary data.</text>
</comment>
<dbReference type="RefSeq" id="WP_221227794.1">
    <property type="nucleotide sequence ID" value="NZ_JACIGE010000012.1"/>
</dbReference>
<keyword evidence="2" id="KW-1185">Reference proteome</keyword>
<name>A0A840G8H0_RHOTE</name>
<dbReference type="InterPro" id="IPR053205">
    <property type="entry name" value="GHMP_kinase_L-arabinokinase"/>
</dbReference>
<proteinExistence type="predicted"/>
<accession>A0A840G8H0</accession>
<evidence type="ECO:0008006" key="3">
    <source>
        <dbReference type="Google" id="ProtNLM"/>
    </source>
</evidence>
<evidence type="ECO:0000313" key="1">
    <source>
        <dbReference type="EMBL" id="MBB4248633.1"/>
    </source>
</evidence>
<dbReference type="PANTHER" id="PTHR38134:SF2">
    <property type="entry name" value="GALACTOKINASE"/>
    <property type="match status" value="1"/>
</dbReference>